<evidence type="ECO:0000313" key="1">
    <source>
        <dbReference type="EMBL" id="EGL40309.1"/>
    </source>
</evidence>
<dbReference type="Proteomes" id="UP000004018">
    <property type="component" value="Unassembled WGS sequence"/>
</dbReference>
<sequence length="57" mass="6561">MSAVKKRLCVQNNYRRPADPGIHVIVVWGCTIRQMMKDETTADRTVARLMDEITRQG</sequence>
<reference evidence="1 2" key="1">
    <citation type="submission" date="2011-04" db="EMBL/GenBank/DDBJ databases">
        <authorList>
            <person name="Harkins D.M."/>
            <person name="Madupu R."/>
            <person name="Durkin A.S."/>
            <person name="Torralba M."/>
            <person name="Methe B."/>
            <person name="Sutton G.G."/>
            <person name="Nelson K.E."/>
        </authorList>
    </citation>
    <scope>NUCLEOTIDE SEQUENCE [LARGE SCALE GENOMIC DNA]</scope>
    <source>
        <strain evidence="1 2">UPII 199-6</strain>
    </source>
</reference>
<comment type="caution">
    <text evidence="1">The sequence shown here is derived from an EMBL/GenBank/DDBJ whole genome shotgun (WGS) entry which is preliminary data.</text>
</comment>
<accession>A0ABN0D1N7</accession>
<protein>
    <submittedName>
        <fullName evidence="1">Uncharacterized protein</fullName>
    </submittedName>
</protein>
<dbReference type="EMBL" id="AFIJ01000029">
    <property type="protein sequence ID" value="EGL40309.1"/>
    <property type="molecule type" value="Genomic_DNA"/>
</dbReference>
<evidence type="ECO:0000313" key="2">
    <source>
        <dbReference type="Proteomes" id="UP000004018"/>
    </source>
</evidence>
<dbReference type="RefSeq" id="WP_007391172.1">
    <property type="nucleotide sequence ID" value="NZ_AFIJ01000029.1"/>
</dbReference>
<name>A0ABN0D1N7_9FIRM</name>
<organism evidence="1 2">
    <name type="scientific">Megasphaera lornae</name>
    <dbReference type="NCBI Taxonomy" id="1000568"/>
    <lineage>
        <taxon>Bacteria</taxon>
        <taxon>Bacillati</taxon>
        <taxon>Bacillota</taxon>
        <taxon>Negativicutes</taxon>
        <taxon>Veillonellales</taxon>
        <taxon>Veillonellaceae</taxon>
        <taxon>Megasphaera</taxon>
    </lineage>
</organism>
<gene>
    <name evidence="1" type="ORF">HMPREF1039_0760</name>
</gene>
<keyword evidence="2" id="KW-1185">Reference proteome</keyword>
<proteinExistence type="predicted"/>